<feature type="domain" description="CBS" evidence="12">
    <location>
        <begin position="220"/>
        <end position="281"/>
    </location>
</feature>
<feature type="domain" description="CBS" evidence="12">
    <location>
        <begin position="284"/>
        <end position="341"/>
    </location>
</feature>
<evidence type="ECO:0000256" key="4">
    <source>
        <dbReference type="ARBA" id="ARBA00022692"/>
    </source>
</evidence>
<keyword evidence="6 10" id="KW-1133">Transmembrane helix</keyword>
<dbReference type="InterPro" id="IPR000644">
    <property type="entry name" value="CBS_dom"/>
</dbReference>
<protein>
    <recommendedName>
        <fullName evidence="16">HlyC/CorC family transporter</fullName>
    </recommendedName>
</protein>
<evidence type="ECO:0000256" key="8">
    <source>
        <dbReference type="ARBA" id="ARBA00023136"/>
    </source>
</evidence>
<feature type="transmembrane region" description="Helical" evidence="11">
    <location>
        <begin position="57"/>
        <end position="77"/>
    </location>
</feature>
<dbReference type="SUPFAM" id="SSF54631">
    <property type="entry name" value="CBS-domain pair"/>
    <property type="match status" value="1"/>
</dbReference>
<dbReference type="Pfam" id="PF03471">
    <property type="entry name" value="CorC_HlyC"/>
    <property type="match status" value="1"/>
</dbReference>
<dbReference type="InterPro" id="IPR005170">
    <property type="entry name" value="Transptr-assoc_dom"/>
</dbReference>
<dbReference type="Gene3D" id="3.30.465.10">
    <property type="match status" value="1"/>
</dbReference>
<keyword evidence="3" id="KW-1003">Cell membrane</keyword>
<dbReference type="SUPFAM" id="SSF56176">
    <property type="entry name" value="FAD-binding/transporter-associated domain-like"/>
    <property type="match status" value="1"/>
</dbReference>
<comment type="similarity">
    <text evidence="2">Belongs to the UPF0053 family.</text>
</comment>
<evidence type="ECO:0000256" key="1">
    <source>
        <dbReference type="ARBA" id="ARBA00004651"/>
    </source>
</evidence>
<evidence type="ECO:0000256" key="6">
    <source>
        <dbReference type="ARBA" id="ARBA00022989"/>
    </source>
</evidence>
<dbReference type="PROSITE" id="PS51846">
    <property type="entry name" value="CNNM"/>
    <property type="match status" value="1"/>
</dbReference>
<dbReference type="Pfam" id="PF00571">
    <property type="entry name" value="CBS"/>
    <property type="match status" value="2"/>
</dbReference>
<keyword evidence="8 10" id="KW-0472">Membrane</keyword>
<evidence type="ECO:0000256" key="7">
    <source>
        <dbReference type="ARBA" id="ARBA00023122"/>
    </source>
</evidence>
<keyword evidence="5" id="KW-0677">Repeat</keyword>
<dbReference type="KEGG" id="bthu:YBT1518_33951"/>
<gene>
    <name evidence="14" type="ORF">YBT1518_33951</name>
</gene>
<dbReference type="GO" id="GO:0005886">
    <property type="term" value="C:plasma membrane"/>
    <property type="evidence" value="ECO:0007669"/>
    <property type="project" value="UniProtKB-SubCell"/>
</dbReference>
<keyword evidence="4 10" id="KW-0812">Transmembrane</keyword>
<evidence type="ECO:0000256" key="10">
    <source>
        <dbReference type="PROSITE-ProRule" id="PRU01193"/>
    </source>
</evidence>
<dbReference type="Gene3D" id="3.10.580.10">
    <property type="entry name" value="CBS-domain"/>
    <property type="match status" value="1"/>
</dbReference>
<evidence type="ECO:0000256" key="5">
    <source>
        <dbReference type="ARBA" id="ARBA00022737"/>
    </source>
</evidence>
<dbReference type="PANTHER" id="PTHR43099">
    <property type="entry name" value="UPF0053 PROTEIN YRKA"/>
    <property type="match status" value="1"/>
</dbReference>
<keyword evidence="14" id="KW-0614">Plasmid</keyword>
<dbReference type="AlphaFoldDB" id="A0A9W3PJD7"/>
<dbReference type="CDD" id="cd04590">
    <property type="entry name" value="CBS_pair_CorC_HlyC_assoc"/>
    <property type="match status" value="1"/>
</dbReference>
<dbReference type="FunFam" id="3.10.580.10:FF:000002">
    <property type="entry name" value="Magnesium/cobalt efflux protein CorC"/>
    <property type="match status" value="1"/>
</dbReference>
<accession>A0A9W3PJD7</accession>
<evidence type="ECO:0000256" key="3">
    <source>
        <dbReference type="ARBA" id="ARBA00022475"/>
    </source>
</evidence>
<keyword evidence="7 9" id="KW-0129">CBS domain</keyword>
<evidence type="ECO:0000313" key="14">
    <source>
        <dbReference type="EMBL" id="AHA75475.1"/>
    </source>
</evidence>
<evidence type="ECO:0000256" key="2">
    <source>
        <dbReference type="ARBA" id="ARBA00006337"/>
    </source>
</evidence>
<sequence length="435" mass="49563">MNILSLIFIFVLILISAFFVAAEFSIVKVRKSRMDELITEGHRKVEAAKTILSQLDIYLSTCQLGITLTSLGIGWLGEPTVERLLHPFFQLFPISESIAHTISFCTAFLFITFFHVVLGELVPKSFAIQKSETITLLFAKPLMGFHRVMSPFIWFLNTSASFVTKGLGMNMTNADEKAHSEEELRLLVSQSYQNGEINAAEYRYVNNIFTFDNRLVQHIMIPRNEMVCVSLQSTEEENRSRMLHSQFTRYPVIENSKDKIVGMIHLKDLFQQEYQGERQPLRSYIQPLIPIFEKTPIQQALLRLQQKRTQMALVVDEYGGTAGLITMEDILEEIVGEIQDEFNTEEPPMIHRCTPELFSLNGKALLAEVNDQLGLSIPHHGVDTLGGWILSSTVELPVHPGYTIEQEHFRFKVLEVQGNQIKRVAAIQSTIPMEK</sequence>
<evidence type="ECO:0000256" key="9">
    <source>
        <dbReference type="PROSITE-ProRule" id="PRU00703"/>
    </source>
</evidence>
<dbReference type="InterPro" id="IPR044751">
    <property type="entry name" value="Ion_transp-like_CBS"/>
</dbReference>
<reference evidence="14 15" key="1">
    <citation type="submission" date="2013-05" db="EMBL/GenBank/DDBJ databases">
        <title>Complete genome sequence of Bacillus thuringiensis YBT-1518, a typical strain with high toxicity to nematode.</title>
        <authorList>
            <person name="Wang P."/>
            <person name="Zhang C."/>
            <person name="Guo M."/>
            <person name="Guo S."/>
            <person name="Zhu Y."/>
            <person name="Zheng J."/>
            <person name="Zhu L."/>
            <person name="Ruan L."/>
            <person name="Peng D."/>
            <person name="Sun M."/>
        </authorList>
    </citation>
    <scope>NUCLEOTIDE SEQUENCE [LARGE SCALE GENOMIC DNA]</scope>
    <source>
        <strain evidence="14 15">YBT-1518</strain>
        <plasmid evidence="14 15">pBMB0231</plasmid>
    </source>
</reference>
<dbReference type="Pfam" id="PF01595">
    <property type="entry name" value="CNNM"/>
    <property type="match status" value="1"/>
</dbReference>
<dbReference type="PROSITE" id="PS51371">
    <property type="entry name" value="CBS"/>
    <property type="match status" value="2"/>
</dbReference>
<evidence type="ECO:0008006" key="16">
    <source>
        <dbReference type="Google" id="ProtNLM"/>
    </source>
</evidence>
<dbReference type="InterPro" id="IPR016169">
    <property type="entry name" value="FAD-bd_PCMH_sub2"/>
</dbReference>
<evidence type="ECO:0000259" key="12">
    <source>
        <dbReference type="PROSITE" id="PS51371"/>
    </source>
</evidence>
<dbReference type="InterPro" id="IPR036318">
    <property type="entry name" value="FAD-bd_PCMH-like_sf"/>
</dbReference>
<dbReference type="GO" id="GO:0050660">
    <property type="term" value="F:flavin adenine dinucleotide binding"/>
    <property type="evidence" value="ECO:0007669"/>
    <property type="project" value="InterPro"/>
</dbReference>
<feature type="transmembrane region" description="Helical" evidence="11">
    <location>
        <begin position="6"/>
        <end position="27"/>
    </location>
</feature>
<proteinExistence type="inferred from homology"/>
<dbReference type="InterPro" id="IPR051676">
    <property type="entry name" value="UPF0053_domain"/>
</dbReference>
<dbReference type="InterPro" id="IPR046342">
    <property type="entry name" value="CBS_dom_sf"/>
</dbReference>
<feature type="transmembrane region" description="Helical" evidence="11">
    <location>
        <begin position="97"/>
        <end position="122"/>
    </location>
</feature>
<organism evidence="14 15">
    <name type="scientific">Bacillus thuringiensis YBT-1518</name>
    <dbReference type="NCBI Taxonomy" id="529122"/>
    <lineage>
        <taxon>Bacteria</taxon>
        <taxon>Bacillati</taxon>
        <taxon>Bacillota</taxon>
        <taxon>Bacilli</taxon>
        <taxon>Bacillales</taxon>
        <taxon>Bacillaceae</taxon>
        <taxon>Bacillus</taxon>
        <taxon>Bacillus cereus group</taxon>
    </lineage>
</organism>
<evidence type="ECO:0000256" key="11">
    <source>
        <dbReference type="SAM" id="Phobius"/>
    </source>
</evidence>
<dbReference type="RefSeq" id="WP_023523722.1">
    <property type="nucleotide sequence ID" value="NC_022876.1"/>
</dbReference>
<comment type="subcellular location">
    <subcellularLocation>
        <location evidence="1">Cell membrane</location>
        <topology evidence="1">Multi-pass membrane protein</topology>
    </subcellularLocation>
</comment>
<name>A0A9W3PJD7_BACTU</name>
<dbReference type="PANTHER" id="PTHR43099:SF2">
    <property type="entry name" value="UPF0053 PROTEIN YRKA"/>
    <property type="match status" value="1"/>
</dbReference>
<geneLocation type="plasmid" evidence="14 15">
    <name>pBMB0231</name>
</geneLocation>
<evidence type="ECO:0000259" key="13">
    <source>
        <dbReference type="PROSITE" id="PS51846"/>
    </source>
</evidence>
<evidence type="ECO:0000313" key="15">
    <source>
        <dbReference type="Proteomes" id="UP000018566"/>
    </source>
</evidence>
<dbReference type="InterPro" id="IPR002550">
    <property type="entry name" value="CNNM"/>
</dbReference>
<dbReference type="Proteomes" id="UP000018566">
    <property type="component" value="Plasmid pBMB0231"/>
</dbReference>
<dbReference type="EMBL" id="CP005938">
    <property type="protein sequence ID" value="AHA75475.1"/>
    <property type="molecule type" value="Genomic_DNA"/>
</dbReference>
<feature type="domain" description="CNNM transmembrane" evidence="13">
    <location>
        <begin position="1"/>
        <end position="201"/>
    </location>
</feature>
<dbReference type="SMART" id="SM01091">
    <property type="entry name" value="CorC_HlyC"/>
    <property type="match status" value="1"/>
</dbReference>